<feature type="compositionally biased region" description="Low complexity" evidence="1">
    <location>
        <begin position="121"/>
        <end position="137"/>
    </location>
</feature>
<evidence type="ECO:0000256" key="1">
    <source>
        <dbReference type="SAM" id="MobiDB-lite"/>
    </source>
</evidence>
<dbReference type="AlphaFoldDB" id="M2QSK4"/>
<feature type="compositionally biased region" description="Polar residues" evidence="1">
    <location>
        <begin position="110"/>
        <end position="120"/>
    </location>
</feature>
<keyword evidence="3" id="KW-1185">Reference proteome</keyword>
<name>M2QSK4_CERS8</name>
<sequence length="182" mass="19134">MCDTVPLVVTPSTTAQDILSELHAHQIIPSPALAVHYLCPLSHLYLRLAILGGSADDNPLPDNAGPRCGQRACKPGPLLTDPNNTEREQIIGSSHVTPPSDSSACLDISVTPTVPSVQPGSSQVTLPTPQPSQPSLSTRKHTISSTEAESTKADDESEVSVATRPVKKKACKAQGALRMSTQ</sequence>
<dbReference type="EMBL" id="KB445793">
    <property type="protein sequence ID" value="EMD40008.1"/>
    <property type="molecule type" value="Genomic_DNA"/>
</dbReference>
<accession>M2QSK4</accession>
<dbReference type="HOGENOM" id="CLU_1481804_0_0_1"/>
<reference evidence="2 3" key="1">
    <citation type="journal article" date="2012" name="Proc. Natl. Acad. Sci. U.S.A.">
        <title>Comparative genomics of Ceriporiopsis subvermispora and Phanerochaete chrysosporium provide insight into selective ligninolysis.</title>
        <authorList>
            <person name="Fernandez-Fueyo E."/>
            <person name="Ruiz-Duenas F.J."/>
            <person name="Ferreira P."/>
            <person name="Floudas D."/>
            <person name="Hibbett D.S."/>
            <person name="Canessa P."/>
            <person name="Larrondo L.F."/>
            <person name="James T.Y."/>
            <person name="Seelenfreund D."/>
            <person name="Lobos S."/>
            <person name="Polanco R."/>
            <person name="Tello M."/>
            <person name="Honda Y."/>
            <person name="Watanabe T."/>
            <person name="Watanabe T."/>
            <person name="Ryu J.S."/>
            <person name="Kubicek C.P."/>
            <person name="Schmoll M."/>
            <person name="Gaskell J."/>
            <person name="Hammel K.E."/>
            <person name="St John F.J."/>
            <person name="Vanden Wymelenberg A."/>
            <person name="Sabat G."/>
            <person name="Splinter BonDurant S."/>
            <person name="Syed K."/>
            <person name="Yadav J.S."/>
            <person name="Doddapaneni H."/>
            <person name="Subramanian V."/>
            <person name="Lavin J.L."/>
            <person name="Oguiza J.A."/>
            <person name="Perez G."/>
            <person name="Pisabarro A.G."/>
            <person name="Ramirez L."/>
            <person name="Santoyo F."/>
            <person name="Master E."/>
            <person name="Coutinho P.M."/>
            <person name="Henrissat B."/>
            <person name="Lombard V."/>
            <person name="Magnuson J.K."/>
            <person name="Kuees U."/>
            <person name="Hori C."/>
            <person name="Igarashi K."/>
            <person name="Samejima M."/>
            <person name="Held B.W."/>
            <person name="Barry K.W."/>
            <person name="LaButti K.M."/>
            <person name="Lapidus A."/>
            <person name="Lindquist E.A."/>
            <person name="Lucas S.M."/>
            <person name="Riley R."/>
            <person name="Salamov A.A."/>
            <person name="Hoffmeister D."/>
            <person name="Schwenk D."/>
            <person name="Hadar Y."/>
            <person name="Yarden O."/>
            <person name="de Vries R.P."/>
            <person name="Wiebenga A."/>
            <person name="Stenlid J."/>
            <person name="Eastwood D."/>
            <person name="Grigoriev I.V."/>
            <person name="Berka R.M."/>
            <person name="Blanchette R.A."/>
            <person name="Kersten P."/>
            <person name="Martinez A.T."/>
            <person name="Vicuna R."/>
            <person name="Cullen D."/>
        </authorList>
    </citation>
    <scope>NUCLEOTIDE SEQUENCE [LARGE SCALE GENOMIC DNA]</scope>
    <source>
        <strain evidence="2 3">B</strain>
    </source>
</reference>
<proteinExistence type="predicted"/>
<feature type="region of interest" description="Disordered" evidence="1">
    <location>
        <begin position="75"/>
        <end position="182"/>
    </location>
</feature>
<gene>
    <name evidence="2" type="ORF">CERSUDRAFT_92499</name>
</gene>
<dbReference type="Proteomes" id="UP000016930">
    <property type="component" value="Unassembled WGS sequence"/>
</dbReference>
<feature type="compositionally biased region" description="Polar residues" evidence="1">
    <location>
        <begin position="91"/>
        <end position="103"/>
    </location>
</feature>
<evidence type="ECO:0000313" key="3">
    <source>
        <dbReference type="Proteomes" id="UP000016930"/>
    </source>
</evidence>
<protein>
    <submittedName>
        <fullName evidence="2">Uncharacterized protein</fullName>
    </submittedName>
</protein>
<organism evidence="2 3">
    <name type="scientific">Ceriporiopsis subvermispora (strain B)</name>
    <name type="common">White-rot fungus</name>
    <name type="synonym">Gelatoporia subvermispora</name>
    <dbReference type="NCBI Taxonomy" id="914234"/>
    <lineage>
        <taxon>Eukaryota</taxon>
        <taxon>Fungi</taxon>
        <taxon>Dikarya</taxon>
        <taxon>Basidiomycota</taxon>
        <taxon>Agaricomycotina</taxon>
        <taxon>Agaricomycetes</taxon>
        <taxon>Polyporales</taxon>
        <taxon>Gelatoporiaceae</taxon>
        <taxon>Gelatoporia</taxon>
    </lineage>
</organism>
<evidence type="ECO:0000313" key="2">
    <source>
        <dbReference type="EMBL" id="EMD40008.1"/>
    </source>
</evidence>